<dbReference type="OrthoDB" id="9804686at2"/>
<keyword evidence="2" id="KW-0378">Hydrolase</keyword>
<dbReference type="InterPro" id="IPR012669">
    <property type="entry name" value="Pectate_lyase"/>
</dbReference>
<feature type="domain" description="SGNH hydrolase-type esterase" evidence="5">
    <location>
        <begin position="29"/>
        <end position="204"/>
    </location>
</feature>
<evidence type="ECO:0000256" key="4">
    <source>
        <dbReference type="SAM" id="SignalP"/>
    </source>
</evidence>
<dbReference type="STRING" id="234267.Acid_1098"/>
<keyword evidence="4" id="KW-0732">Signal</keyword>
<sequence precursor="true">MIPRFCVLFALLAAPCGAQTVKIVLVGDSTVNDEGGWGPGLRASFGPGVQVVNLAQNGRSSKSFRDEGWWAKVAPAKPNFVLIQFGHNDVAGKGPERETDPATTYRANMERYVEEVRAMGATPVLVTSIVRRNFDSQGKFQPDTLVPYAEAVRRLAVEREVALIDLYTLTREQAERLGPAGSEQLGRKDPEGRPDHTHLGPKGQTEIGIMAARELARVAPQVGASFHELVIWRNAMRQPAAWYGSAEAVRIADNLLAYQRDIGGWDKNIDMAMPLGTLERAQLEKEKSDPEAHSTIDNDATYTQMRYLAKVYTATKDARFAAGFRRGFEYLLKAQYPNGGWPQFYPLRDGYWSHITYNDDAMVGVLETLRDIVTRRPDYAFLGDAERARAKLAIDKGVECILKTQVVQHGKLTVWCAQHDEHSLAPAKARAYELPSLSGAESVGIVQFLMGIDKPSPEVVKAVEAAVAWFRASKITGIRIEHRPAPGTPKGYDDTVVEDPSAPPLWARFYELGTNRPIFSGRDSVVKYTVAEIEYERRNGYRWYVDRPARLLDIDYPEWRKKH</sequence>
<dbReference type="GO" id="GO:0016788">
    <property type="term" value="F:hydrolase activity, acting on ester bonds"/>
    <property type="evidence" value="ECO:0007669"/>
    <property type="project" value="UniProtKB-ARBA"/>
</dbReference>
<comment type="similarity">
    <text evidence="1">Belongs to the 'GDSL' lipolytic enzyme family.</text>
</comment>
<dbReference type="InParanoid" id="Q02A34"/>
<evidence type="ECO:0000256" key="2">
    <source>
        <dbReference type="ARBA" id="ARBA00022801"/>
    </source>
</evidence>
<proteinExistence type="inferred from homology"/>
<dbReference type="SUPFAM" id="SSF52266">
    <property type="entry name" value="SGNH hydrolase"/>
    <property type="match status" value="1"/>
</dbReference>
<accession>Q02A34</accession>
<dbReference type="PANTHER" id="PTHR43695">
    <property type="entry name" value="PUTATIVE (AFU_ORTHOLOGUE AFUA_2G17250)-RELATED"/>
    <property type="match status" value="1"/>
</dbReference>
<evidence type="ECO:0000256" key="3">
    <source>
        <dbReference type="SAM" id="MobiDB-lite"/>
    </source>
</evidence>
<dbReference type="AlphaFoldDB" id="Q02A34"/>
<feature type="region of interest" description="Disordered" evidence="3">
    <location>
        <begin position="175"/>
        <end position="203"/>
    </location>
</feature>
<keyword evidence="6" id="KW-0456">Lyase</keyword>
<protein>
    <submittedName>
        <fullName evidence="6">Pectate lyase</fullName>
    </submittedName>
</protein>
<organism evidence="6">
    <name type="scientific">Solibacter usitatus (strain Ellin6076)</name>
    <dbReference type="NCBI Taxonomy" id="234267"/>
    <lineage>
        <taxon>Bacteria</taxon>
        <taxon>Pseudomonadati</taxon>
        <taxon>Acidobacteriota</taxon>
        <taxon>Terriglobia</taxon>
        <taxon>Bryobacterales</taxon>
        <taxon>Solibacteraceae</taxon>
        <taxon>Candidatus Solibacter</taxon>
    </lineage>
</organism>
<dbReference type="NCBIfam" id="TIGR02474">
    <property type="entry name" value="pec_lyase"/>
    <property type="match status" value="1"/>
</dbReference>
<gene>
    <name evidence="6" type="ordered locus">Acid_1098</name>
</gene>
<dbReference type="PANTHER" id="PTHR43695:SF1">
    <property type="entry name" value="RHAMNOGALACTURONAN ACETYLESTERASE"/>
    <property type="match status" value="1"/>
</dbReference>
<evidence type="ECO:0000256" key="1">
    <source>
        <dbReference type="ARBA" id="ARBA00008668"/>
    </source>
</evidence>
<dbReference type="EMBL" id="CP000473">
    <property type="protein sequence ID" value="ABJ82092.1"/>
    <property type="molecule type" value="Genomic_DNA"/>
</dbReference>
<dbReference type="HOGENOM" id="CLU_483864_0_0_0"/>
<name>Q02A34_SOLUE</name>
<dbReference type="Pfam" id="PF09492">
    <property type="entry name" value="Pec_lyase"/>
    <property type="match status" value="1"/>
</dbReference>
<dbReference type="eggNOG" id="COG2755">
    <property type="taxonomic scope" value="Bacteria"/>
</dbReference>
<dbReference type="Pfam" id="PF13472">
    <property type="entry name" value="Lipase_GDSL_2"/>
    <property type="match status" value="1"/>
</dbReference>
<dbReference type="CDD" id="cd01821">
    <property type="entry name" value="Rhamnogalacturan_acetylesterase_like"/>
    <property type="match status" value="1"/>
</dbReference>
<feature type="signal peptide" evidence="4">
    <location>
        <begin position="1"/>
        <end position="18"/>
    </location>
</feature>
<dbReference type="InterPro" id="IPR013830">
    <property type="entry name" value="SGNH_hydro"/>
</dbReference>
<evidence type="ECO:0000313" key="6">
    <source>
        <dbReference type="EMBL" id="ABJ82092.1"/>
    </source>
</evidence>
<dbReference type="InterPro" id="IPR037459">
    <property type="entry name" value="RhgT-like"/>
</dbReference>
<dbReference type="Gene3D" id="1.50.10.20">
    <property type="match status" value="1"/>
</dbReference>
<dbReference type="Gene3D" id="3.40.50.1110">
    <property type="entry name" value="SGNH hydrolase"/>
    <property type="match status" value="1"/>
</dbReference>
<feature type="compositionally biased region" description="Basic and acidic residues" evidence="3">
    <location>
        <begin position="185"/>
        <end position="198"/>
    </location>
</feature>
<dbReference type="KEGG" id="sus:Acid_1098"/>
<feature type="chain" id="PRO_5004163498" evidence="4">
    <location>
        <begin position="19"/>
        <end position="563"/>
    </location>
</feature>
<dbReference type="InterPro" id="IPR036514">
    <property type="entry name" value="SGNH_hydro_sf"/>
</dbReference>
<dbReference type="GO" id="GO:0016829">
    <property type="term" value="F:lyase activity"/>
    <property type="evidence" value="ECO:0007669"/>
    <property type="project" value="UniProtKB-KW"/>
</dbReference>
<reference evidence="6" key="1">
    <citation type="submission" date="2006-10" db="EMBL/GenBank/DDBJ databases">
        <title>Complete sequence of Solibacter usitatus Ellin6076.</title>
        <authorList>
            <consortium name="US DOE Joint Genome Institute"/>
            <person name="Copeland A."/>
            <person name="Lucas S."/>
            <person name="Lapidus A."/>
            <person name="Barry K."/>
            <person name="Detter J.C."/>
            <person name="Glavina del Rio T."/>
            <person name="Hammon N."/>
            <person name="Israni S."/>
            <person name="Dalin E."/>
            <person name="Tice H."/>
            <person name="Pitluck S."/>
            <person name="Thompson L.S."/>
            <person name="Brettin T."/>
            <person name="Bruce D."/>
            <person name="Han C."/>
            <person name="Tapia R."/>
            <person name="Gilna P."/>
            <person name="Schmutz J."/>
            <person name="Larimer F."/>
            <person name="Land M."/>
            <person name="Hauser L."/>
            <person name="Kyrpides N."/>
            <person name="Mikhailova N."/>
            <person name="Janssen P.H."/>
            <person name="Kuske C.R."/>
            <person name="Richardson P."/>
        </authorList>
    </citation>
    <scope>NUCLEOTIDE SEQUENCE</scope>
    <source>
        <strain evidence="6">Ellin6076</strain>
    </source>
</reference>
<dbReference type="CAZy" id="PL10">
    <property type="family name" value="Polysaccharide Lyase Family 10"/>
</dbReference>
<dbReference type="SUPFAM" id="SSF81853">
    <property type="entry name" value="Family 10 polysaccharide lyase"/>
    <property type="match status" value="1"/>
</dbReference>
<evidence type="ECO:0000259" key="5">
    <source>
        <dbReference type="Pfam" id="PF13472"/>
    </source>
</evidence>